<name>A0A2M9ZTA6_9LEPT</name>
<evidence type="ECO:0000313" key="2">
    <source>
        <dbReference type="EMBL" id="PJZ75286.1"/>
    </source>
</evidence>
<proteinExistence type="predicted"/>
<dbReference type="Pfam" id="PF08867">
    <property type="entry name" value="FRG"/>
    <property type="match status" value="1"/>
</dbReference>
<gene>
    <name evidence="2" type="ORF">CH365_19685</name>
</gene>
<dbReference type="AlphaFoldDB" id="A0A2M9ZTA6"/>
<dbReference type="EMBL" id="NPEA01000018">
    <property type="protein sequence ID" value="PJZ75286.1"/>
    <property type="molecule type" value="Genomic_DNA"/>
</dbReference>
<dbReference type="Proteomes" id="UP000231843">
    <property type="component" value="Unassembled WGS sequence"/>
</dbReference>
<evidence type="ECO:0000259" key="1">
    <source>
        <dbReference type="SMART" id="SM00901"/>
    </source>
</evidence>
<protein>
    <recommendedName>
        <fullName evidence="1">FRG domain-containing protein</fullName>
    </recommendedName>
</protein>
<keyword evidence="3" id="KW-1185">Reference proteome</keyword>
<comment type="caution">
    <text evidence="2">The sequence shown here is derived from an EMBL/GenBank/DDBJ whole genome shotgun (WGS) entry which is preliminary data.</text>
</comment>
<dbReference type="RefSeq" id="WP_244283335.1">
    <property type="nucleotide sequence ID" value="NZ_NPEA01000018.1"/>
</dbReference>
<accession>A0A2M9ZTA6</accession>
<evidence type="ECO:0000313" key="3">
    <source>
        <dbReference type="Proteomes" id="UP000231843"/>
    </source>
</evidence>
<sequence>MKIKKYNFDSIENILDYMRALAITKKSYIFRGIPKEKYSLTTTVERDYDLEDLRDGGYGIDETIALEKFFRAAYHYESEWKFDPDSILEIWSLIQHHGGRTRLLDFTHSFPVALYFSFWKLEEDFDPAIWCFNREILKDKLVASVQNLLPNKSKYESVYGYSNRFTRNRWKEEELLRSLRPENSLLNILLHYSMKGFWSEKNASIPNLMIPIEPLRMNRRLIMQNGCFLMPINSRTSSMINLVSMLKGEDVQELKIDYEYEAPTFENFQKAFEMKENMVINLKQVKTQNCTYLLGGLNIRGETLFPDFQGLITSATKLGRIPKHLR</sequence>
<organism evidence="2 3">
    <name type="scientific">Leptospira neocaledonica</name>
    <dbReference type="NCBI Taxonomy" id="2023192"/>
    <lineage>
        <taxon>Bacteria</taxon>
        <taxon>Pseudomonadati</taxon>
        <taxon>Spirochaetota</taxon>
        <taxon>Spirochaetia</taxon>
        <taxon>Leptospirales</taxon>
        <taxon>Leptospiraceae</taxon>
        <taxon>Leptospira</taxon>
    </lineage>
</organism>
<dbReference type="SMART" id="SM00901">
    <property type="entry name" value="FRG"/>
    <property type="match status" value="1"/>
</dbReference>
<reference evidence="2 3" key="1">
    <citation type="submission" date="2017-07" db="EMBL/GenBank/DDBJ databases">
        <title>Leptospira spp. isolated from tropical soils.</title>
        <authorList>
            <person name="Thibeaux R."/>
            <person name="Iraola G."/>
            <person name="Ferres I."/>
            <person name="Bierque E."/>
            <person name="Girault D."/>
            <person name="Soupe-Gilbert M.-E."/>
            <person name="Picardeau M."/>
            <person name="Goarant C."/>
        </authorList>
    </citation>
    <scope>NUCLEOTIDE SEQUENCE [LARGE SCALE GENOMIC DNA]</scope>
    <source>
        <strain evidence="2 3">ES4-C-A1</strain>
    </source>
</reference>
<dbReference type="InterPro" id="IPR014966">
    <property type="entry name" value="FRG-dom"/>
</dbReference>
<feature type="domain" description="FRG" evidence="1">
    <location>
        <begin position="24"/>
        <end position="130"/>
    </location>
</feature>